<dbReference type="InterPro" id="IPR000719">
    <property type="entry name" value="Prot_kinase_dom"/>
</dbReference>
<evidence type="ECO:0000256" key="10">
    <source>
        <dbReference type="ARBA" id="ARBA00047298"/>
    </source>
</evidence>
<comment type="catalytic activity">
    <reaction evidence="11">
        <text>L-seryl-[protein] + ATP = O-phospho-L-seryl-[protein] + ADP + H(+)</text>
        <dbReference type="Rhea" id="RHEA:17989"/>
        <dbReference type="Rhea" id="RHEA-COMP:9863"/>
        <dbReference type="Rhea" id="RHEA-COMP:11604"/>
        <dbReference type="ChEBI" id="CHEBI:15378"/>
        <dbReference type="ChEBI" id="CHEBI:29999"/>
        <dbReference type="ChEBI" id="CHEBI:30616"/>
        <dbReference type="ChEBI" id="CHEBI:83421"/>
        <dbReference type="ChEBI" id="CHEBI:456216"/>
        <dbReference type="EC" id="2.7.11.12"/>
    </reaction>
</comment>
<comment type="similarity">
    <text evidence="1">Belongs to the protein kinase superfamily. AGC Ser/Thr protein kinase family. cGMP subfamily.</text>
</comment>
<keyword evidence="7" id="KW-0418">Kinase</keyword>
<dbReference type="PROSITE" id="PS00108">
    <property type="entry name" value="PROTEIN_KINASE_ST"/>
    <property type="match status" value="1"/>
</dbReference>
<protein>
    <recommendedName>
        <fullName evidence="2">cGMP-dependent protein kinase</fullName>
        <ecNumber evidence="2">2.7.11.12</ecNumber>
    </recommendedName>
</protein>
<evidence type="ECO:0000259" key="14">
    <source>
        <dbReference type="PROSITE" id="PS51285"/>
    </source>
</evidence>
<feature type="compositionally biased region" description="Acidic residues" evidence="12">
    <location>
        <begin position="430"/>
        <end position="439"/>
    </location>
</feature>
<dbReference type="InterPro" id="IPR000961">
    <property type="entry name" value="AGC-kinase_C"/>
</dbReference>
<dbReference type="CDD" id="cd05572">
    <property type="entry name" value="STKc_cGK"/>
    <property type="match status" value="1"/>
</dbReference>
<comment type="catalytic activity">
    <reaction evidence="10">
        <text>L-threonyl-[protein] + ATP = O-phospho-L-threonyl-[protein] + ADP + H(+)</text>
        <dbReference type="Rhea" id="RHEA:46608"/>
        <dbReference type="Rhea" id="RHEA-COMP:11060"/>
        <dbReference type="Rhea" id="RHEA-COMP:11605"/>
        <dbReference type="ChEBI" id="CHEBI:15378"/>
        <dbReference type="ChEBI" id="CHEBI:30013"/>
        <dbReference type="ChEBI" id="CHEBI:30616"/>
        <dbReference type="ChEBI" id="CHEBI:61977"/>
        <dbReference type="ChEBI" id="CHEBI:456216"/>
        <dbReference type="EC" id="2.7.11.12"/>
    </reaction>
</comment>
<dbReference type="OrthoDB" id="63267at2759"/>
<keyword evidence="8" id="KW-0067">ATP-binding</keyword>
<dbReference type="EC" id="2.7.11.12" evidence="2"/>
<evidence type="ECO:0000256" key="11">
    <source>
        <dbReference type="ARBA" id="ARBA00047462"/>
    </source>
</evidence>
<name>A0A553QWB0_9TELE</name>
<dbReference type="Proteomes" id="UP000316079">
    <property type="component" value="Unassembled WGS sequence"/>
</dbReference>
<keyword evidence="5" id="KW-0808">Transferase</keyword>
<evidence type="ECO:0000256" key="2">
    <source>
        <dbReference type="ARBA" id="ARBA00012428"/>
    </source>
</evidence>
<dbReference type="PANTHER" id="PTHR24353:SF68">
    <property type="match status" value="1"/>
</dbReference>
<accession>A0A553QWB0</accession>
<keyword evidence="9" id="KW-0142">cGMP-binding</keyword>
<evidence type="ECO:0000256" key="9">
    <source>
        <dbReference type="ARBA" id="ARBA00022992"/>
    </source>
</evidence>
<evidence type="ECO:0000256" key="8">
    <source>
        <dbReference type="ARBA" id="ARBA00022840"/>
    </source>
</evidence>
<dbReference type="AlphaFoldDB" id="A0A553QWB0"/>
<dbReference type="SMART" id="SM00220">
    <property type="entry name" value="S_TKc"/>
    <property type="match status" value="1"/>
</dbReference>
<gene>
    <name evidence="15" type="ORF">DNTS_025332</name>
</gene>
<dbReference type="Gene3D" id="3.30.200.20">
    <property type="entry name" value="Phosphorylase Kinase, domain 1"/>
    <property type="match status" value="1"/>
</dbReference>
<evidence type="ECO:0000256" key="1">
    <source>
        <dbReference type="ARBA" id="ARBA00006352"/>
    </source>
</evidence>
<dbReference type="PROSITE" id="PS50011">
    <property type="entry name" value="PROTEIN_KINASE_DOM"/>
    <property type="match status" value="1"/>
</dbReference>
<keyword evidence="16" id="KW-1185">Reference proteome</keyword>
<dbReference type="FunFam" id="1.10.510.10:FF:000096">
    <property type="entry name" value="cGMP-dependent protein kinase"/>
    <property type="match status" value="1"/>
</dbReference>
<reference evidence="15 16" key="1">
    <citation type="journal article" date="2019" name="Sci. Data">
        <title>Hybrid genome assembly and annotation of Danionella translucida.</title>
        <authorList>
            <person name="Kadobianskyi M."/>
            <person name="Schulze L."/>
            <person name="Schuelke M."/>
            <person name="Judkewitz B."/>
        </authorList>
    </citation>
    <scope>NUCLEOTIDE SEQUENCE [LARGE SCALE GENOMIC DNA]</scope>
    <source>
        <strain evidence="15 16">Bolton</strain>
    </source>
</reference>
<dbReference type="SMART" id="SM00133">
    <property type="entry name" value="S_TK_X"/>
    <property type="match status" value="1"/>
</dbReference>
<dbReference type="STRING" id="623744.A0A553QWB0"/>
<dbReference type="InterPro" id="IPR008271">
    <property type="entry name" value="Ser/Thr_kinase_AS"/>
</dbReference>
<evidence type="ECO:0000256" key="6">
    <source>
        <dbReference type="ARBA" id="ARBA00022741"/>
    </source>
</evidence>
<evidence type="ECO:0000313" key="16">
    <source>
        <dbReference type="Proteomes" id="UP000316079"/>
    </source>
</evidence>
<dbReference type="Gene3D" id="1.10.510.10">
    <property type="entry name" value="Transferase(Phosphotransferase) domain 1"/>
    <property type="match status" value="1"/>
</dbReference>
<evidence type="ECO:0000256" key="7">
    <source>
        <dbReference type="ARBA" id="ARBA00022777"/>
    </source>
</evidence>
<keyword evidence="4" id="KW-0140">cGMP</keyword>
<proteinExistence type="inferred from homology"/>
<evidence type="ECO:0000313" key="15">
    <source>
        <dbReference type="EMBL" id="TRY94263.1"/>
    </source>
</evidence>
<sequence length="449" mass="51211">MGQRDICHLRLTTATCSEVLCTESSVSDTDLRSNPLTARFGIYLASGSAGRKYLVASGHKEVEMRELLPNPIKERKPRERINSLPAPTFPITYSLQTSKKFPFFHFKKCRYEAENAFFSNLKLVDFNIIDTLGVGGFGRVELVEQETRAALYSAGQIKSENPEGLFRVQLKSDETKTFAMKILKKRHIVDTRQQEHIRSEKQIMQEAHSDFIVRLYRTFKDSKYLYMLMEACLGGELWTILRDRGSFEDSTTRFYTACVVEAFAYLHSKGIIYRDLKPENLILDHRGYAKLVDFGFAKKIGFGKKTWTFCGTPEYVAPEIILNKGHDISADYCPPFSGPDPMKTYNIILRGIDMIEFPKKITKNAGNLIKKLCRDNPSERLGNLKNGVKDIQKHKWFEGFNWEGLRKGTLASPIIPDVASPTDTSNFDSFPEDNEEPPPDDNSGWDTDF</sequence>
<keyword evidence="6" id="KW-0547">Nucleotide-binding</keyword>
<dbReference type="GO" id="GO:0030553">
    <property type="term" value="F:cGMP binding"/>
    <property type="evidence" value="ECO:0007669"/>
    <property type="project" value="UniProtKB-KW"/>
</dbReference>
<dbReference type="PANTHER" id="PTHR24353">
    <property type="entry name" value="CYCLIC NUCLEOTIDE-DEPENDENT PROTEIN KINASE"/>
    <property type="match status" value="1"/>
</dbReference>
<dbReference type="GO" id="GO:0005524">
    <property type="term" value="F:ATP binding"/>
    <property type="evidence" value="ECO:0007669"/>
    <property type="project" value="UniProtKB-KW"/>
</dbReference>
<dbReference type="EMBL" id="SRMA01025465">
    <property type="protein sequence ID" value="TRY94263.1"/>
    <property type="molecule type" value="Genomic_DNA"/>
</dbReference>
<dbReference type="PROSITE" id="PS51285">
    <property type="entry name" value="AGC_KINASE_CTER"/>
    <property type="match status" value="1"/>
</dbReference>
<comment type="caution">
    <text evidence="15">The sequence shown here is derived from an EMBL/GenBank/DDBJ whole genome shotgun (WGS) entry which is preliminary data.</text>
</comment>
<evidence type="ECO:0000256" key="5">
    <source>
        <dbReference type="ARBA" id="ARBA00022679"/>
    </source>
</evidence>
<dbReference type="InterPro" id="IPR035014">
    <property type="entry name" value="STKc_cGK"/>
</dbReference>
<organism evidence="15 16">
    <name type="scientific">Danionella cerebrum</name>
    <dbReference type="NCBI Taxonomy" id="2873325"/>
    <lineage>
        <taxon>Eukaryota</taxon>
        <taxon>Metazoa</taxon>
        <taxon>Chordata</taxon>
        <taxon>Craniata</taxon>
        <taxon>Vertebrata</taxon>
        <taxon>Euteleostomi</taxon>
        <taxon>Actinopterygii</taxon>
        <taxon>Neopterygii</taxon>
        <taxon>Teleostei</taxon>
        <taxon>Ostariophysi</taxon>
        <taxon>Cypriniformes</taxon>
        <taxon>Danionidae</taxon>
        <taxon>Danioninae</taxon>
        <taxon>Danionella</taxon>
    </lineage>
</organism>
<evidence type="ECO:0000256" key="12">
    <source>
        <dbReference type="SAM" id="MobiDB-lite"/>
    </source>
</evidence>
<dbReference type="SUPFAM" id="SSF56112">
    <property type="entry name" value="Protein kinase-like (PK-like)"/>
    <property type="match status" value="1"/>
</dbReference>
<keyword evidence="3" id="KW-0723">Serine/threonine-protein kinase</keyword>
<evidence type="ECO:0000259" key="13">
    <source>
        <dbReference type="PROSITE" id="PS50011"/>
    </source>
</evidence>
<evidence type="ECO:0000256" key="3">
    <source>
        <dbReference type="ARBA" id="ARBA00022527"/>
    </source>
</evidence>
<dbReference type="InterPro" id="IPR011009">
    <property type="entry name" value="Kinase-like_dom_sf"/>
</dbReference>
<feature type="region of interest" description="Disordered" evidence="12">
    <location>
        <begin position="414"/>
        <end position="449"/>
    </location>
</feature>
<dbReference type="GO" id="GO:0004692">
    <property type="term" value="F:cGMP-dependent protein kinase activity"/>
    <property type="evidence" value="ECO:0007669"/>
    <property type="project" value="UniProtKB-EC"/>
</dbReference>
<evidence type="ECO:0000256" key="4">
    <source>
        <dbReference type="ARBA" id="ARBA00022535"/>
    </source>
</evidence>
<feature type="domain" description="AGC-kinase C-terminal" evidence="14">
    <location>
        <begin position="398"/>
        <end position="449"/>
    </location>
</feature>
<feature type="domain" description="Protein kinase" evidence="13">
    <location>
        <begin position="126"/>
        <end position="397"/>
    </location>
</feature>
<dbReference type="Pfam" id="PF00069">
    <property type="entry name" value="Pkinase"/>
    <property type="match status" value="1"/>
</dbReference>